<feature type="compositionally biased region" description="Basic and acidic residues" evidence="1">
    <location>
        <begin position="344"/>
        <end position="353"/>
    </location>
</feature>
<dbReference type="Proteomes" id="UP000754710">
    <property type="component" value="Unassembled WGS sequence"/>
</dbReference>
<feature type="compositionally biased region" description="Polar residues" evidence="1">
    <location>
        <begin position="380"/>
        <end position="402"/>
    </location>
</feature>
<evidence type="ECO:0000256" key="1">
    <source>
        <dbReference type="SAM" id="MobiDB-lite"/>
    </source>
</evidence>
<evidence type="ECO:0008006" key="4">
    <source>
        <dbReference type="Google" id="ProtNLM"/>
    </source>
</evidence>
<feature type="region of interest" description="Disordered" evidence="1">
    <location>
        <begin position="268"/>
        <end position="413"/>
    </location>
</feature>
<accession>A0ABS7RMI1</accession>
<name>A0ABS7RMI1_9ACTN</name>
<organism evidence="2 3">
    <name type="scientific">Nocardioides jiangsuensis</name>
    <dbReference type="NCBI Taxonomy" id="2866161"/>
    <lineage>
        <taxon>Bacteria</taxon>
        <taxon>Bacillati</taxon>
        <taxon>Actinomycetota</taxon>
        <taxon>Actinomycetes</taxon>
        <taxon>Propionibacteriales</taxon>
        <taxon>Nocardioidaceae</taxon>
        <taxon>Nocardioides</taxon>
    </lineage>
</organism>
<protein>
    <recommendedName>
        <fullName evidence="4">DUF222 domain-containing protein</fullName>
    </recommendedName>
</protein>
<dbReference type="EMBL" id="JAIEZQ010000002">
    <property type="protein sequence ID" value="MBY9075085.1"/>
    <property type="molecule type" value="Genomic_DNA"/>
</dbReference>
<proteinExistence type="predicted"/>
<evidence type="ECO:0000313" key="2">
    <source>
        <dbReference type="EMBL" id="MBY9075085.1"/>
    </source>
</evidence>
<reference evidence="2 3" key="1">
    <citation type="submission" date="2021-08" db="EMBL/GenBank/DDBJ databases">
        <title>Nocardioides bacterium WL0053 sp. nov., isolated from the sediment.</title>
        <authorList>
            <person name="Wang L."/>
            <person name="Zhang D."/>
            <person name="Zhang A."/>
        </authorList>
    </citation>
    <scope>NUCLEOTIDE SEQUENCE [LARGE SCALE GENOMIC DNA]</scope>
    <source>
        <strain evidence="2 3">WL0053</strain>
    </source>
</reference>
<dbReference type="RefSeq" id="WP_221024885.1">
    <property type="nucleotide sequence ID" value="NZ_JAIEZQ010000002.1"/>
</dbReference>
<sequence length="633" mass="67218">MEAVIEDQDAAGTLASLARLRRVRVEAERDVFLLVAHFADLCHADSVQRTAGRAGRAGRVFTGMERAVCLGGVGTPLVREFAASEVAGELEISTYAARALLADVLDVRHRLPRLWARVMACEVATWVARKVAVATRDLTLEQALFVDAGVAEYADGRLSWSRFETVLEARVVEADPEAAAAREAAAAAEQFAKVGRSNEHGQKTLYVRSTAAVITRIDATLDYLCQALRALGETENADELRVKAMLLLANPLQAVELLAAYKHAHSRGTTAPAADTPGSGAASAAGGPPPGQRTGANSPMPARSPDDHDEPLPFDGPASGPTSRTTPDSGSDSTSGPDAGPPRLGEHDLHPGENDADDPPDPGPGTALSCPTCGARPTLAGSTSPPASGAQSSPTGDPSPFTQPAWFRPADLPAPAEGRGHVVGVDWARLLPTVTLYVHLTDHTLATGHGVARWEGEGPISAQYVRDFLGPTSRFTIKPVIDLAGQAAVDAYEVPDRLREAVHLRTPADVFPYASNTSRRMDLDHTRPYRHGASVGQTGMDNLGPLGRFHHRVRTHGSWAVEQPFPGIYLWRAPHGSIYLVDHTGTRKVTDPWPTTMGHGNGAHDSADRDSHRLAAVTPLETQFALIITEGAA</sequence>
<evidence type="ECO:0000313" key="3">
    <source>
        <dbReference type="Proteomes" id="UP000754710"/>
    </source>
</evidence>
<feature type="compositionally biased region" description="Low complexity" evidence="1">
    <location>
        <begin position="268"/>
        <end position="286"/>
    </location>
</feature>
<keyword evidence="3" id="KW-1185">Reference proteome</keyword>
<gene>
    <name evidence="2" type="ORF">K1X13_09665</name>
</gene>
<feature type="compositionally biased region" description="Low complexity" evidence="1">
    <location>
        <begin position="319"/>
        <end position="342"/>
    </location>
</feature>
<comment type="caution">
    <text evidence="2">The sequence shown here is derived from an EMBL/GenBank/DDBJ whole genome shotgun (WGS) entry which is preliminary data.</text>
</comment>